<dbReference type="SFLD" id="SFLDG01019">
    <property type="entry name" value="Terpene_Cyclase_Like_1_C_Termi"/>
    <property type="match status" value="1"/>
</dbReference>
<evidence type="ECO:0000313" key="6">
    <source>
        <dbReference type="Proteomes" id="UP000826656"/>
    </source>
</evidence>
<feature type="domain" description="Terpene synthase N-terminal" evidence="3">
    <location>
        <begin position="57"/>
        <end position="240"/>
    </location>
</feature>
<evidence type="ECO:0000256" key="1">
    <source>
        <dbReference type="ARBA" id="ARBA00004721"/>
    </source>
</evidence>
<protein>
    <submittedName>
        <fullName evidence="5">Uncharacterized protein</fullName>
    </submittedName>
</protein>
<evidence type="ECO:0000256" key="2">
    <source>
        <dbReference type="ARBA" id="ARBA00022723"/>
    </source>
</evidence>
<gene>
    <name evidence="5" type="ORF">KY290_002994</name>
</gene>
<organism evidence="5 6">
    <name type="scientific">Solanum tuberosum</name>
    <name type="common">Potato</name>
    <dbReference type="NCBI Taxonomy" id="4113"/>
    <lineage>
        <taxon>Eukaryota</taxon>
        <taxon>Viridiplantae</taxon>
        <taxon>Streptophyta</taxon>
        <taxon>Embryophyta</taxon>
        <taxon>Tracheophyta</taxon>
        <taxon>Spermatophyta</taxon>
        <taxon>Magnoliopsida</taxon>
        <taxon>eudicotyledons</taxon>
        <taxon>Gunneridae</taxon>
        <taxon>Pentapetalae</taxon>
        <taxon>asterids</taxon>
        <taxon>lamiids</taxon>
        <taxon>Solanales</taxon>
        <taxon>Solanaceae</taxon>
        <taxon>Solanoideae</taxon>
        <taxon>Solaneae</taxon>
        <taxon>Solanum</taxon>
    </lineage>
</organism>
<dbReference type="SFLD" id="SFLDS00005">
    <property type="entry name" value="Isoprenoid_Synthase_Type_I"/>
    <property type="match status" value="1"/>
</dbReference>
<dbReference type="Gene3D" id="1.50.10.130">
    <property type="entry name" value="Terpene synthase, N-terminal domain"/>
    <property type="match status" value="1"/>
</dbReference>
<feature type="domain" description="Terpene synthase metal-binding" evidence="4">
    <location>
        <begin position="297"/>
        <end position="535"/>
    </location>
</feature>
<dbReference type="InterPro" id="IPR008930">
    <property type="entry name" value="Terpenoid_cyclase/PrenylTrfase"/>
</dbReference>
<evidence type="ECO:0000259" key="3">
    <source>
        <dbReference type="Pfam" id="PF01397"/>
    </source>
</evidence>
<dbReference type="CDD" id="cd00684">
    <property type="entry name" value="Terpene_cyclase_plant_C1"/>
    <property type="match status" value="1"/>
</dbReference>
<comment type="caution">
    <text evidence="5">The sequence shown here is derived from an EMBL/GenBank/DDBJ whole genome shotgun (WGS) entry which is preliminary data.</text>
</comment>
<dbReference type="SUPFAM" id="SSF48576">
    <property type="entry name" value="Terpenoid synthases"/>
    <property type="match status" value="1"/>
</dbReference>
<dbReference type="InterPro" id="IPR044814">
    <property type="entry name" value="Terpene_cyclase_plant_C1"/>
</dbReference>
<dbReference type="Pfam" id="PF01397">
    <property type="entry name" value="Terpene_synth"/>
    <property type="match status" value="1"/>
</dbReference>
<accession>A0ABQ7WRN5</accession>
<dbReference type="SFLD" id="SFLDG01604">
    <property type="entry name" value="Terpene_Cyclase_Like_1_C_Termi"/>
    <property type="match status" value="1"/>
</dbReference>
<reference evidence="5 6" key="1">
    <citation type="journal article" date="2021" name="bioRxiv">
        <title>Chromosome-scale and haplotype-resolved genome assembly of a tetraploid potato cultivar.</title>
        <authorList>
            <person name="Sun H."/>
            <person name="Jiao W.-B."/>
            <person name="Krause K."/>
            <person name="Campoy J.A."/>
            <person name="Goel M."/>
            <person name="Folz-Donahue K."/>
            <person name="Kukat C."/>
            <person name="Huettel B."/>
            <person name="Schneeberger K."/>
        </authorList>
    </citation>
    <scope>NUCLEOTIDE SEQUENCE [LARGE SCALE GENOMIC DNA]</scope>
    <source>
        <strain evidence="5">SolTubOtavaFocal</strain>
        <tissue evidence="5">Leaves</tissue>
    </source>
</reference>
<dbReference type="InterPro" id="IPR008949">
    <property type="entry name" value="Isoprenoid_synthase_dom_sf"/>
</dbReference>
<evidence type="ECO:0000313" key="5">
    <source>
        <dbReference type="EMBL" id="KAH0783396.1"/>
    </source>
</evidence>
<dbReference type="InterPro" id="IPR050148">
    <property type="entry name" value="Terpene_synthase-like"/>
</dbReference>
<dbReference type="PANTHER" id="PTHR31225">
    <property type="entry name" value="OS04G0344100 PROTEIN-RELATED"/>
    <property type="match status" value="1"/>
</dbReference>
<dbReference type="Pfam" id="PF03936">
    <property type="entry name" value="Terpene_synth_C"/>
    <property type="match status" value="1"/>
</dbReference>
<keyword evidence="6" id="KW-1185">Reference proteome</keyword>
<sequence>MKALLFNNIGVLSSRSPPATCLFSISGGKPSSSLVVSKASTPNPTTIRRSGNYKPTMWDFQYIQSVNNRYAGDKYMERLDKVKKEMKNNLMMMVEGSIEELDVKLELIDNLERLGVSYHFKNEIMQILKSVHDQISCSDNSLYSTALKFRLLRQHGFHISQDIFNNFKDVNGDVKQSICNDTKGLLELYETSFLSTESESETTLRNVTRFTEAHLKNYVCNHSCGDQYNNIMMELVVHALELPRHWMMPRLETRWYISIYERMSNANPLLLELAKLDFNIVQATHQHDLKILSRWWKNICLAEKLSFSRNRLVENLFWAVGTNFEPQHSYFRILITKIIAFVGIIDDIYDVYGTLDELELFTLAVQRWDTKAMENLPDYMKVCYLALINTTNEVAYEVLKKHDINALPYLTKSWTDLCKSYLQEARWYYNGYKPNLEEYMDNGWISIAVPMVLVHALFLVTNQITKEALDSLANYPDIIRCSATIFRLNDDLGTSSDELKRGDVPKSIQCYMNEKSVSEEEAREHIRFLIKETWKFMNSSAHRNENSLFCETFVEIAKNIATTAHCMYLNGDSHGVQNTDVKNSISNILFHPIII</sequence>
<dbReference type="InterPro" id="IPR034741">
    <property type="entry name" value="Terpene_cyclase-like_1_C"/>
</dbReference>
<dbReference type="InterPro" id="IPR001906">
    <property type="entry name" value="Terpene_synth_N"/>
</dbReference>
<dbReference type="PANTHER" id="PTHR31225:SF83">
    <property type="entry name" value="(R)-LINALOOL SYNTHASE TPS5, CHLOROPLASTIC"/>
    <property type="match status" value="1"/>
</dbReference>
<proteinExistence type="predicted"/>
<dbReference type="InterPro" id="IPR036965">
    <property type="entry name" value="Terpene_synth_N_sf"/>
</dbReference>
<dbReference type="EMBL" id="JAIVGD010000001">
    <property type="protein sequence ID" value="KAH0783396.1"/>
    <property type="molecule type" value="Genomic_DNA"/>
</dbReference>
<name>A0ABQ7WRN5_SOLTU</name>
<dbReference type="Gene3D" id="1.10.600.10">
    <property type="entry name" value="Farnesyl Diphosphate Synthase"/>
    <property type="match status" value="1"/>
</dbReference>
<dbReference type="SUPFAM" id="SSF48239">
    <property type="entry name" value="Terpenoid cyclases/Protein prenyltransferases"/>
    <property type="match status" value="1"/>
</dbReference>
<dbReference type="Proteomes" id="UP000826656">
    <property type="component" value="Unassembled WGS sequence"/>
</dbReference>
<comment type="pathway">
    <text evidence="1">Secondary metabolite biosynthesis; terpenoid biosynthesis.</text>
</comment>
<keyword evidence="2" id="KW-0479">Metal-binding</keyword>
<dbReference type="InterPro" id="IPR005630">
    <property type="entry name" value="Terpene_synthase_metal-bd"/>
</dbReference>
<evidence type="ECO:0000259" key="4">
    <source>
        <dbReference type="Pfam" id="PF03936"/>
    </source>
</evidence>